<evidence type="ECO:0000256" key="1">
    <source>
        <dbReference type="SAM" id="MobiDB-lite"/>
    </source>
</evidence>
<dbReference type="EnsemblMetazoa" id="XM_020007426.1">
    <property type="protein sequence ID" value="XP_019862985.1"/>
    <property type="gene ID" value="LOC109591773"/>
</dbReference>
<keyword evidence="3" id="KW-1185">Reference proteome</keyword>
<dbReference type="KEGG" id="aqu:109591773"/>
<protein>
    <submittedName>
        <fullName evidence="2">Uncharacterized protein</fullName>
    </submittedName>
</protein>
<feature type="region of interest" description="Disordered" evidence="1">
    <location>
        <begin position="343"/>
        <end position="364"/>
    </location>
</feature>
<dbReference type="GeneID" id="109591773"/>
<dbReference type="RefSeq" id="XP_019862985.1">
    <property type="nucleotide sequence ID" value="XM_020007426.1"/>
</dbReference>
<evidence type="ECO:0000313" key="3">
    <source>
        <dbReference type="Proteomes" id="UP000007879"/>
    </source>
</evidence>
<proteinExistence type="predicted"/>
<reference evidence="2" key="2">
    <citation type="submission" date="2024-06" db="UniProtKB">
        <authorList>
            <consortium name="EnsemblMetazoa"/>
        </authorList>
    </citation>
    <scope>IDENTIFICATION</scope>
</reference>
<accession>A0AAN0K163</accession>
<sequence>MSHLSPCLPRSSGKESSQVINGRVDERRGQFKMAEGHVSDDLQMFISVVANVTKDEDFDLPSERSQRARLLAEKLLTFADKNEAPVKVFAEGLLLDIRKCCSHDKPVSWHIFRELMWEKYYKLCSSDDFVSSWMSFLECSIGMTGTPIFFQYVTRVLLERVVKSQFPLDLTQNVSTASASLDLEERNALRYCGGYLLRSLKKKVEKSAHPLKELLLLCLRDLFEGYNLSETTEDIDESGKWTMEINRGGLILIDDSMYLLLVSVEQQFRSHFTLDYAVSSKESIKDHAFQKIIQNEEVLFHWEIVSINWDLEEAEELLKLLVKHYITVRGFSFASAFVEKFKQSEKKSTQKSKGLRKTMDKSKV</sequence>
<reference evidence="3" key="1">
    <citation type="journal article" date="2010" name="Nature">
        <title>The Amphimedon queenslandica genome and the evolution of animal complexity.</title>
        <authorList>
            <person name="Srivastava M."/>
            <person name="Simakov O."/>
            <person name="Chapman J."/>
            <person name="Fahey B."/>
            <person name="Gauthier M.E."/>
            <person name="Mitros T."/>
            <person name="Richards G.S."/>
            <person name="Conaco C."/>
            <person name="Dacre M."/>
            <person name="Hellsten U."/>
            <person name="Larroux C."/>
            <person name="Putnam N.H."/>
            <person name="Stanke M."/>
            <person name="Adamska M."/>
            <person name="Darling A."/>
            <person name="Degnan S.M."/>
            <person name="Oakley T.H."/>
            <person name="Plachetzki D.C."/>
            <person name="Zhai Y."/>
            <person name="Adamski M."/>
            <person name="Calcino A."/>
            <person name="Cummins S.F."/>
            <person name="Goodstein D.M."/>
            <person name="Harris C."/>
            <person name="Jackson D.J."/>
            <person name="Leys S.P."/>
            <person name="Shu S."/>
            <person name="Woodcroft B.J."/>
            <person name="Vervoort M."/>
            <person name="Kosik K.S."/>
            <person name="Manning G."/>
            <person name="Degnan B.M."/>
            <person name="Rokhsar D.S."/>
        </authorList>
    </citation>
    <scope>NUCLEOTIDE SEQUENCE [LARGE SCALE GENOMIC DNA]</scope>
</reference>
<organism evidence="2 3">
    <name type="scientific">Amphimedon queenslandica</name>
    <name type="common">Sponge</name>
    <dbReference type="NCBI Taxonomy" id="400682"/>
    <lineage>
        <taxon>Eukaryota</taxon>
        <taxon>Metazoa</taxon>
        <taxon>Porifera</taxon>
        <taxon>Demospongiae</taxon>
        <taxon>Heteroscleromorpha</taxon>
        <taxon>Haplosclerida</taxon>
        <taxon>Niphatidae</taxon>
        <taxon>Amphimedon</taxon>
    </lineage>
</organism>
<dbReference type="Proteomes" id="UP000007879">
    <property type="component" value="Unassembled WGS sequence"/>
</dbReference>
<evidence type="ECO:0000313" key="2">
    <source>
        <dbReference type="EnsemblMetazoa" id="XP_019862985.1"/>
    </source>
</evidence>
<dbReference type="AlphaFoldDB" id="A0AAN0K163"/>
<name>A0AAN0K163_AMPQE</name>